<gene>
    <name evidence="1" type="ORF">CEXT_596531</name>
</gene>
<dbReference type="EMBL" id="BPLR01015730">
    <property type="protein sequence ID" value="GIY78215.1"/>
    <property type="molecule type" value="Genomic_DNA"/>
</dbReference>
<dbReference type="AlphaFoldDB" id="A0AAV4W847"/>
<accession>A0AAV4W847</accession>
<comment type="caution">
    <text evidence="1">The sequence shown here is derived from an EMBL/GenBank/DDBJ whole genome shotgun (WGS) entry which is preliminary data.</text>
</comment>
<evidence type="ECO:0000313" key="2">
    <source>
        <dbReference type="Proteomes" id="UP001054945"/>
    </source>
</evidence>
<protein>
    <submittedName>
        <fullName evidence="1">Uncharacterized protein</fullName>
    </submittedName>
</protein>
<sequence length="159" mass="18039">MGPSCEKDPVKAFHCLKLKPPLTKRMREGERDPFCLSSYTLLPAFPFANSRRMGFLTIIVSKEFCAVNVKKRAFLAFSAQHSISPSFPISLHPIVHPPHPQRDETDSCRLDLSRKLPVPLINLFLVCCLFAEALPALMRNEVYLEIEFRSGIQNISLIK</sequence>
<organism evidence="1 2">
    <name type="scientific">Caerostris extrusa</name>
    <name type="common">Bark spider</name>
    <name type="synonym">Caerostris bankana</name>
    <dbReference type="NCBI Taxonomy" id="172846"/>
    <lineage>
        <taxon>Eukaryota</taxon>
        <taxon>Metazoa</taxon>
        <taxon>Ecdysozoa</taxon>
        <taxon>Arthropoda</taxon>
        <taxon>Chelicerata</taxon>
        <taxon>Arachnida</taxon>
        <taxon>Araneae</taxon>
        <taxon>Araneomorphae</taxon>
        <taxon>Entelegynae</taxon>
        <taxon>Araneoidea</taxon>
        <taxon>Araneidae</taxon>
        <taxon>Caerostris</taxon>
    </lineage>
</organism>
<evidence type="ECO:0000313" key="1">
    <source>
        <dbReference type="EMBL" id="GIY78215.1"/>
    </source>
</evidence>
<reference evidence="1 2" key="1">
    <citation type="submission" date="2021-06" db="EMBL/GenBank/DDBJ databases">
        <title>Caerostris extrusa draft genome.</title>
        <authorList>
            <person name="Kono N."/>
            <person name="Arakawa K."/>
        </authorList>
    </citation>
    <scope>NUCLEOTIDE SEQUENCE [LARGE SCALE GENOMIC DNA]</scope>
</reference>
<dbReference type="Proteomes" id="UP001054945">
    <property type="component" value="Unassembled WGS sequence"/>
</dbReference>
<keyword evidence="2" id="KW-1185">Reference proteome</keyword>
<proteinExistence type="predicted"/>
<name>A0AAV4W847_CAEEX</name>